<protein>
    <submittedName>
        <fullName evidence="2">Uncharacterized protein</fullName>
    </submittedName>
</protein>
<feature type="region of interest" description="Disordered" evidence="1">
    <location>
        <begin position="1"/>
        <end position="34"/>
    </location>
</feature>
<dbReference type="AlphaFoldDB" id="A0A2T2NHP0"/>
<gene>
    <name evidence="2" type="ORF">BS50DRAFT_47763</name>
</gene>
<name>A0A2T2NHP0_CORCC</name>
<feature type="compositionally biased region" description="Basic residues" evidence="1">
    <location>
        <begin position="20"/>
        <end position="31"/>
    </location>
</feature>
<evidence type="ECO:0000256" key="1">
    <source>
        <dbReference type="SAM" id="MobiDB-lite"/>
    </source>
</evidence>
<accession>A0A2T2NHP0</accession>
<sequence>MRQASSRFGRRHAGHEPSRARQRPRLGRRRTAGVWRERGRRVDSCAGGLAIASYMARLPGGDVTGRQWHESARFSLSLSLKSGSIASQRSAGGPGLPRRAQSIASSPVRLYFWGRVHGGMAAWRHGSTGTGAALHACFSALHRSPRVSRVGCPALPCPTATTARCPRTAGPPR</sequence>
<keyword evidence="3" id="KW-1185">Reference proteome</keyword>
<organism evidence="2 3">
    <name type="scientific">Corynespora cassiicola Philippines</name>
    <dbReference type="NCBI Taxonomy" id="1448308"/>
    <lineage>
        <taxon>Eukaryota</taxon>
        <taxon>Fungi</taxon>
        <taxon>Dikarya</taxon>
        <taxon>Ascomycota</taxon>
        <taxon>Pezizomycotina</taxon>
        <taxon>Dothideomycetes</taxon>
        <taxon>Pleosporomycetidae</taxon>
        <taxon>Pleosporales</taxon>
        <taxon>Corynesporascaceae</taxon>
        <taxon>Corynespora</taxon>
    </lineage>
</organism>
<dbReference type="Proteomes" id="UP000240883">
    <property type="component" value="Unassembled WGS sequence"/>
</dbReference>
<evidence type="ECO:0000313" key="2">
    <source>
        <dbReference type="EMBL" id="PSN64947.1"/>
    </source>
</evidence>
<reference evidence="2 3" key="1">
    <citation type="journal article" date="2018" name="Front. Microbiol.">
        <title>Genome-Wide Analysis of Corynespora cassiicola Leaf Fall Disease Putative Effectors.</title>
        <authorList>
            <person name="Lopez D."/>
            <person name="Ribeiro S."/>
            <person name="Label P."/>
            <person name="Fumanal B."/>
            <person name="Venisse J.S."/>
            <person name="Kohler A."/>
            <person name="de Oliveira R.R."/>
            <person name="Labutti K."/>
            <person name="Lipzen A."/>
            <person name="Lail K."/>
            <person name="Bauer D."/>
            <person name="Ohm R.A."/>
            <person name="Barry K.W."/>
            <person name="Spatafora J."/>
            <person name="Grigoriev I.V."/>
            <person name="Martin F.M."/>
            <person name="Pujade-Renaud V."/>
        </authorList>
    </citation>
    <scope>NUCLEOTIDE SEQUENCE [LARGE SCALE GENOMIC DNA]</scope>
    <source>
        <strain evidence="2 3">Philippines</strain>
    </source>
</reference>
<dbReference type="EMBL" id="KZ678137">
    <property type="protein sequence ID" value="PSN64947.1"/>
    <property type="molecule type" value="Genomic_DNA"/>
</dbReference>
<evidence type="ECO:0000313" key="3">
    <source>
        <dbReference type="Proteomes" id="UP000240883"/>
    </source>
</evidence>
<proteinExistence type="predicted"/>